<evidence type="ECO:0000313" key="1">
    <source>
        <dbReference type="EMBL" id="DAF97492.1"/>
    </source>
</evidence>
<dbReference type="SUPFAM" id="SSF64484">
    <property type="entry name" value="beta and beta-prime subunits of DNA dependent RNA-polymerase"/>
    <property type="match status" value="1"/>
</dbReference>
<sequence>MTETTKFPPVLKRKAFNLSLLNLNQEALYKQLGEVTSTQMFDGSNYNLHPEGLWSNELFGAIGTPERLNKQGWINLNVTVLHPVVYKELIAASKLLEEIMSGETFAIFNPETKFFDRSNAIDGQTGFEFFMSHVDEMKMPDTGSPKRRELIKLLEKNRETYKIDKIVVLQAAYRDVEFKDGQITHDEVNQIYREILNYTTSLSSNSHKRNLSLIDSTRYAIQKTLLKLYLYLGEITGHGKKKLVQNKWASRTVFNATRNVITAPTPSGRFTEAPTNVGYKDTVVGLFQQLVSCLPFSIRGIKESFLKEKFLNPLEPVVLANKKTLKREEVYLNQEWFDLFQSDEGIKKLIQKYRPEEVRHRYMEVDGKYLALIYKGKDGSFKIINSIEELPADRDREDVYPITFTELLYICTCHLIDKKPCITTRYPITGIESNVIATCKLKTTERSEIRYQLDDNWQKDELVEPFYQFPLYGVTTVNSSSPPVASLGGLGADFDGDTTSNIVMFTEESLSEVEKYTREKRAYVGPDGNLRYPVEYDTISFVCYNLCTFEEEPS</sequence>
<name>A0A8S5USW2_9CAUD</name>
<accession>A0A8S5USW2</accession>
<organism evidence="1">
    <name type="scientific">Myoviridae sp. ctijX18</name>
    <dbReference type="NCBI Taxonomy" id="2825154"/>
    <lineage>
        <taxon>Viruses</taxon>
        <taxon>Duplodnaviria</taxon>
        <taxon>Heunggongvirae</taxon>
        <taxon>Uroviricota</taxon>
        <taxon>Caudoviricetes</taxon>
    </lineage>
</organism>
<dbReference type="EMBL" id="BK016133">
    <property type="protein sequence ID" value="DAF97492.1"/>
    <property type="molecule type" value="Genomic_DNA"/>
</dbReference>
<dbReference type="GO" id="GO:0000428">
    <property type="term" value="C:DNA-directed RNA polymerase complex"/>
    <property type="evidence" value="ECO:0007669"/>
    <property type="project" value="UniProtKB-KW"/>
</dbReference>
<keyword evidence="1" id="KW-0804">Transcription</keyword>
<reference evidence="1" key="1">
    <citation type="journal article" date="2021" name="Proc. Natl. Acad. Sci. U.S.A.">
        <title>A Catalog of Tens of Thousands of Viruses from Human Metagenomes Reveals Hidden Associations with Chronic Diseases.</title>
        <authorList>
            <person name="Tisza M.J."/>
            <person name="Buck C.B."/>
        </authorList>
    </citation>
    <scope>NUCLEOTIDE SEQUENCE</scope>
    <source>
        <strain evidence="1">CtijX18</strain>
    </source>
</reference>
<proteinExistence type="predicted"/>
<keyword evidence="1" id="KW-0240">DNA-directed RNA polymerase</keyword>
<protein>
    <submittedName>
        <fullName evidence="1">DNA-directed RNA polymerase II subunit</fullName>
    </submittedName>
</protein>